<dbReference type="InterPro" id="IPR029026">
    <property type="entry name" value="tRNA_m1G_MTases_N"/>
</dbReference>
<dbReference type="EMBL" id="JAMZMM010000266">
    <property type="protein sequence ID" value="MCP2730987.1"/>
    <property type="molecule type" value="Genomic_DNA"/>
</dbReference>
<dbReference type="NCBIfam" id="TIGR00050">
    <property type="entry name" value="rRNA_methyl_1"/>
    <property type="match status" value="1"/>
</dbReference>
<evidence type="ECO:0000256" key="4">
    <source>
        <dbReference type="ARBA" id="ARBA00022691"/>
    </source>
</evidence>
<dbReference type="InterPro" id="IPR004384">
    <property type="entry name" value="RNA_MeTrfase_TrmJ/LasT"/>
</dbReference>
<dbReference type="RefSeq" id="WP_254013735.1">
    <property type="nucleotide sequence ID" value="NZ_JAMZMM010000266.1"/>
</dbReference>
<dbReference type="InterPro" id="IPR029028">
    <property type="entry name" value="Alpha/beta_knot_MTases"/>
</dbReference>
<dbReference type="GO" id="GO:0002128">
    <property type="term" value="P:tRNA nucleoside ribose methylation"/>
    <property type="evidence" value="ECO:0007669"/>
    <property type="project" value="TreeGrafter"/>
</dbReference>
<dbReference type="Gene3D" id="3.40.1280.10">
    <property type="match status" value="1"/>
</dbReference>
<keyword evidence="3" id="KW-0808">Transferase</keyword>
<reference evidence="7" key="1">
    <citation type="submission" date="2022-06" db="EMBL/GenBank/DDBJ databases">
        <title>New cyanobacteria of genus Symplocastrum in benthos of Lake Baikal.</title>
        <authorList>
            <person name="Sorokovikova E."/>
            <person name="Tikhonova I."/>
            <person name="Krasnopeev A."/>
            <person name="Evseev P."/>
            <person name="Gladkikh A."/>
            <person name="Belykh O."/>
        </authorList>
    </citation>
    <scope>NUCLEOTIDE SEQUENCE</scope>
    <source>
        <strain evidence="7">BBK-W-15</strain>
    </source>
</reference>
<keyword evidence="5" id="KW-0819">tRNA processing</keyword>
<evidence type="ECO:0000256" key="2">
    <source>
        <dbReference type="ARBA" id="ARBA00022603"/>
    </source>
</evidence>
<keyword evidence="5" id="KW-0963">Cytoplasm</keyword>
<comment type="catalytic activity">
    <reaction evidence="5">
        <text>cytidine(32) in tRNA + S-adenosyl-L-methionine = 2'-O-methylcytidine(32) in tRNA + S-adenosyl-L-homocysteine + H(+)</text>
        <dbReference type="Rhea" id="RHEA:42932"/>
        <dbReference type="Rhea" id="RHEA-COMP:10288"/>
        <dbReference type="Rhea" id="RHEA-COMP:10289"/>
        <dbReference type="ChEBI" id="CHEBI:15378"/>
        <dbReference type="ChEBI" id="CHEBI:57856"/>
        <dbReference type="ChEBI" id="CHEBI:59789"/>
        <dbReference type="ChEBI" id="CHEBI:74495"/>
        <dbReference type="ChEBI" id="CHEBI:82748"/>
        <dbReference type="EC" id="2.1.1.200"/>
    </reaction>
</comment>
<evidence type="ECO:0000313" key="8">
    <source>
        <dbReference type="Proteomes" id="UP001204953"/>
    </source>
</evidence>
<dbReference type="Pfam" id="PF00588">
    <property type="entry name" value="SpoU_methylase"/>
    <property type="match status" value="1"/>
</dbReference>
<dbReference type="SUPFAM" id="SSF75217">
    <property type="entry name" value="alpha/beta knot"/>
    <property type="match status" value="1"/>
</dbReference>
<dbReference type="PANTHER" id="PTHR42786">
    <property type="entry name" value="TRNA/RRNA METHYLTRANSFERASE"/>
    <property type="match status" value="1"/>
</dbReference>
<organism evidence="7 8">
    <name type="scientific">Limnofasciculus baicalensis BBK-W-15</name>
    <dbReference type="NCBI Taxonomy" id="2699891"/>
    <lineage>
        <taxon>Bacteria</taxon>
        <taxon>Bacillati</taxon>
        <taxon>Cyanobacteriota</taxon>
        <taxon>Cyanophyceae</taxon>
        <taxon>Coleofasciculales</taxon>
        <taxon>Coleofasciculaceae</taxon>
        <taxon>Limnofasciculus</taxon>
        <taxon>Limnofasciculus baicalensis</taxon>
    </lineage>
</organism>
<evidence type="ECO:0000313" key="7">
    <source>
        <dbReference type="EMBL" id="MCP2730987.1"/>
    </source>
</evidence>
<keyword evidence="4 5" id="KW-0949">S-adenosyl-L-methionine</keyword>
<dbReference type="GO" id="GO:0003723">
    <property type="term" value="F:RNA binding"/>
    <property type="evidence" value="ECO:0007669"/>
    <property type="project" value="InterPro"/>
</dbReference>
<comment type="function">
    <text evidence="5">Catalyzes the formation of 2'O-methylated cytidine (Cm32) or 2'O-methylated uridine (Um32) at position 32 in tRNA.</text>
</comment>
<feature type="domain" description="tRNA/rRNA methyltransferase SpoU type" evidence="6">
    <location>
        <begin position="6"/>
        <end position="154"/>
    </location>
</feature>
<dbReference type="GO" id="GO:0160206">
    <property type="term" value="F:tRNA (cytidine(32)/uridine(32)-2'-O)-methyltransferase activity"/>
    <property type="evidence" value="ECO:0007669"/>
    <property type="project" value="UniProtKB-EC"/>
</dbReference>
<comment type="caution">
    <text evidence="7">The sequence shown here is derived from an EMBL/GenBank/DDBJ whole genome shotgun (WGS) entry which is preliminary data.</text>
</comment>
<feature type="non-terminal residue" evidence="7">
    <location>
        <position position="174"/>
    </location>
</feature>
<evidence type="ECO:0000256" key="3">
    <source>
        <dbReference type="ARBA" id="ARBA00022679"/>
    </source>
</evidence>
<comment type="similarity">
    <text evidence="1">Belongs to the class IV-like SAM-binding methyltransferase superfamily. RNA methyltransferase TrmH family.</text>
</comment>
<proteinExistence type="inferred from homology"/>
<dbReference type="Proteomes" id="UP001204953">
    <property type="component" value="Unassembled WGS sequence"/>
</dbReference>
<dbReference type="CDD" id="cd18093">
    <property type="entry name" value="SpoU-like_TrmJ"/>
    <property type="match status" value="1"/>
</dbReference>
<keyword evidence="8" id="KW-1185">Reference proteome</keyword>
<comment type="catalytic activity">
    <reaction evidence="5">
        <text>uridine(32) in tRNA + S-adenosyl-L-methionine = 2'-O-methyluridine(32) in tRNA + S-adenosyl-L-homocysteine + H(+)</text>
        <dbReference type="Rhea" id="RHEA:42936"/>
        <dbReference type="Rhea" id="RHEA-COMP:10107"/>
        <dbReference type="Rhea" id="RHEA-COMP:10290"/>
        <dbReference type="ChEBI" id="CHEBI:15378"/>
        <dbReference type="ChEBI" id="CHEBI:57856"/>
        <dbReference type="ChEBI" id="CHEBI:59789"/>
        <dbReference type="ChEBI" id="CHEBI:65315"/>
        <dbReference type="ChEBI" id="CHEBI:74478"/>
        <dbReference type="EC" id="2.1.1.200"/>
    </reaction>
</comment>
<gene>
    <name evidence="5" type="primary">trmJ</name>
    <name evidence="7" type="ORF">NJ959_21395</name>
</gene>
<dbReference type="AlphaFoldDB" id="A0AAE3GYL2"/>
<sequence>MTLERVRIILVEPAGPLNVGSVARVMKNMGLHQLWLVNPKCDRFSKEARLMAVHGGDILESAQEVATLPEALVGCHRAIATTARRRDLPIKLEPPRVALPWLLEEGVTSALIFGPEDRGLNNIELNYAQRFIGIPSSPEYPALNLAQAVAICCYELYQFTISREESRGEMLEIT</sequence>
<evidence type="ECO:0000259" key="6">
    <source>
        <dbReference type="Pfam" id="PF00588"/>
    </source>
</evidence>
<comment type="subunit">
    <text evidence="5">Homodimer.</text>
</comment>
<dbReference type="PANTHER" id="PTHR42786:SF2">
    <property type="entry name" value="TRNA (CYTIDINE_URIDINE-2'-O-)-METHYLTRANSFERASE TRMJ"/>
    <property type="match status" value="1"/>
</dbReference>
<dbReference type="EC" id="2.1.1.200" evidence="5"/>
<evidence type="ECO:0000256" key="1">
    <source>
        <dbReference type="ARBA" id="ARBA00007228"/>
    </source>
</evidence>
<dbReference type="InterPro" id="IPR001537">
    <property type="entry name" value="SpoU_MeTrfase"/>
</dbReference>
<accession>A0AAE3GYL2</accession>
<keyword evidence="2 5" id="KW-0489">Methyltransferase</keyword>
<dbReference type="GO" id="GO:0005829">
    <property type="term" value="C:cytosol"/>
    <property type="evidence" value="ECO:0007669"/>
    <property type="project" value="TreeGrafter"/>
</dbReference>
<name>A0AAE3GYL2_9CYAN</name>
<protein>
    <recommendedName>
        <fullName evidence="5">tRNA (cytidine/uridine-2'-O-)-methyltransferase TrmJ</fullName>
        <ecNumber evidence="5">2.1.1.200</ecNumber>
    </recommendedName>
    <alternativeName>
        <fullName evidence="5">tRNA (cytidine(32)/uridine(32)-2'-O)-methyltransferase</fullName>
    </alternativeName>
    <alternativeName>
        <fullName evidence="5">tRNA Cm32/Um32 methyltransferase</fullName>
    </alternativeName>
</protein>
<comment type="subcellular location">
    <subcellularLocation>
        <location evidence="5">Cytoplasm</location>
    </subcellularLocation>
</comment>
<evidence type="ECO:0000256" key="5">
    <source>
        <dbReference type="RuleBase" id="RU362024"/>
    </source>
</evidence>